<dbReference type="InterPro" id="IPR011989">
    <property type="entry name" value="ARM-like"/>
</dbReference>
<dbReference type="EMBL" id="JASZZN010000006">
    <property type="protein sequence ID" value="MDM4015687.1"/>
    <property type="molecule type" value="Genomic_DNA"/>
</dbReference>
<dbReference type="Gene3D" id="1.25.10.10">
    <property type="entry name" value="Leucine-rich Repeat Variant"/>
    <property type="match status" value="1"/>
</dbReference>
<name>A0ABT7PGQ7_9BACT</name>
<keyword evidence="2" id="KW-1185">Reference proteome</keyword>
<evidence type="ECO:0000313" key="1">
    <source>
        <dbReference type="EMBL" id="MDM4015687.1"/>
    </source>
</evidence>
<dbReference type="RefSeq" id="WP_289163187.1">
    <property type="nucleotide sequence ID" value="NZ_JASZZN010000006.1"/>
</dbReference>
<gene>
    <name evidence="1" type="ORF">QTN89_09620</name>
</gene>
<organism evidence="1 2">
    <name type="scientific">Roseiconus lacunae</name>
    <dbReference type="NCBI Taxonomy" id="2605694"/>
    <lineage>
        <taxon>Bacteria</taxon>
        <taxon>Pseudomonadati</taxon>
        <taxon>Planctomycetota</taxon>
        <taxon>Planctomycetia</taxon>
        <taxon>Pirellulales</taxon>
        <taxon>Pirellulaceae</taxon>
        <taxon>Roseiconus</taxon>
    </lineage>
</organism>
<sequence length="459" mass="51270">MFFKLKANLSDAEKSRIEFHLQQIAECVGFDRLTLPVLSRKSLSDLYESEKNPQHVIEHLGDHLKHDVGGIQLRVVPQQSQSSCSSGGCGGGNCSGPSGLAGHYEASNRSITLEMEIDSDPLMGLAALINGVVCDLLHQSNFGSATHPERVELAVVATGLGTIRNHVSLVKKQAKYWDSTQWDVSPRPFLDCQSLAYVNALAAWARGDTTPEWLNDLPSELKRPIRNSLKFLLKTNDSFFQPQQKQFLLGQSQREWWQLASSSSVSKQVVAIRHLDCPGNLDDRQISLLLDKLRSSNRAIMLHAIAAIERLGIDRQSKVSEPVIRQLRQLAEHRDDEVRAKTLCTVARLGELDESTVESAAMMLEANQKHLVFASVYALATLTAIPDHILKALDRCFVRALRSCDYEFVDLFVAAYKRWLDDPQSHFQMLLQDSPEHLPIAIGVLQKVPQQIVQIRRGA</sequence>
<reference evidence="1 2" key="1">
    <citation type="submission" date="2023-06" db="EMBL/GenBank/DDBJ databases">
        <title>Roseiconus lacunae JC819 isolated from Gulf of Mannar region, Tamil Nadu.</title>
        <authorList>
            <person name="Pk S."/>
            <person name="Ch S."/>
            <person name="Ch V.R."/>
        </authorList>
    </citation>
    <scope>NUCLEOTIDE SEQUENCE [LARGE SCALE GENOMIC DNA]</scope>
    <source>
        <strain evidence="1 2">JC819</strain>
    </source>
</reference>
<dbReference type="SUPFAM" id="SSF48371">
    <property type="entry name" value="ARM repeat"/>
    <property type="match status" value="1"/>
</dbReference>
<dbReference type="Proteomes" id="UP001239462">
    <property type="component" value="Unassembled WGS sequence"/>
</dbReference>
<protein>
    <recommendedName>
        <fullName evidence="3">HEAT repeat domain-containing protein</fullName>
    </recommendedName>
</protein>
<dbReference type="InterPro" id="IPR016024">
    <property type="entry name" value="ARM-type_fold"/>
</dbReference>
<evidence type="ECO:0000313" key="2">
    <source>
        <dbReference type="Proteomes" id="UP001239462"/>
    </source>
</evidence>
<evidence type="ECO:0008006" key="3">
    <source>
        <dbReference type="Google" id="ProtNLM"/>
    </source>
</evidence>
<accession>A0ABT7PGQ7</accession>
<proteinExistence type="predicted"/>
<comment type="caution">
    <text evidence="1">The sequence shown here is derived from an EMBL/GenBank/DDBJ whole genome shotgun (WGS) entry which is preliminary data.</text>
</comment>